<sequence length="66" mass="6984">MVGEEGTDATGLPAPDPNASRIQTSPKRKKLRQMTKLSKVVGEEGFDATGLPAPDPNASRIHTSPK</sequence>
<feature type="region of interest" description="Disordered" evidence="1">
    <location>
        <begin position="1"/>
        <end position="66"/>
    </location>
</feature>
<name>A0AAV2VNJ4_9VIBR</name>
<organism evidence="2 3">
    <name type="scientific">Vibrio nigripulchritudo SOn1</name>
    <dbReference type="NCBI Taxonomy" id="1238450"/>
    <lineage>
        <taxon>Bacteria</taxon>
        <taxon>Pseudomonadati</taxon>
        <taxon>Pseudomonadota</taxon>
        <taxon>Gammaproteobacteria</taxon>
        <taxon>Vibrionales</taxon>
        <taxon>Vibrionaceae</taxon>
        <taxon>Vibrio</taxon>
    </lineage>
</organism>
<protein>
    <submittedName>
        <fullName evidence="2">Uncharacterized protein</fullName>
    </submittedName>
</protein>
<evidence type="ECO:0000313" key="3">
    <source>
        <dbReference type="Proteomes" id="UP000018211"/>
    </source>
</evidence>
<dbReference type="Proteomes" id="UP000018211">
    <property type="component" value="Unassembled WGS sequence"/>
</dbReference>
<proteinExistence type="predicted"/>
<evidence type="ECO:0000256" key="1">
    <source>
        <dbReference type="SAM" id="MobiDB-lite"/>
    </source>
</evidence>
<dbReference type="EMBL" id="CAOF01000073">
    <property type="protein sequence ID" value="CCO46023.1"/>
    <property type="molecule type" value="Genomic_DNA"/>
</dbReference>
<evidence type="ECO:0000313" key="2">
    <source>
        <dbReference type="EMBL" id="CCO46023.1"/>
    </source>
</evidence>
<accession>A0AAV2VNJ4</accession>
<comment type="caution">
    <text evidence="2">The sequence shown here is derived from an EMBL/GenBank/DDBJ whole genome shotgun (WGS) entry which is preliminary data.</text>
</comment>
<dbReference type="AlphaFoldDB" id="A0AAV2VNJ4"/>
<gene>
    <name evidence="2" type="ORF">VIBNISOn1_1640008</name>
</gene>
<reference evidence="2 3" key="1">
    <citation type="journal article" date="2013" name="ISME J.">
        <title>Comparative genomics of pathogenic lineages of Vibrio nigripulchritudo identifies virulence-associated traits.</title>
        <authorList>
            <person name="Goudenege D."/>
            <person name="Labreuche Y."/>
            <person name="Krin E."/>
            <person name="Ansquer D."/>
            <person name="Mangenot S."/>
            <person name="Calteau A."/>
            <person name="Medigue C."/>
            <person name="Mazel D."/>
            <person name="Polz M.F."/>
            <person name="Le Roux F."/>
        </authorList>
    </citation>
    <scope>NUCLEOTIDE SEQUENCE [LARGE SCALE GENOMIC DNA]</scope>
    <source>
        <strain evidence="2 3">SOn1</strain>
    </source>
</reference>